<name>M3FHP8_9LEPT</name>
<evidence type="ECO:0000256" key="1">
    <source>
        <dbReference type="SAM" id="MobiDB-lite"/>
    </source>
</evidence>
<dbReference type="Proteomes" id="UP000011770">
    <property type="component" value="Unassembled WGS sequence"/>
</dbReference>
<proteinExistence type="predicted"/>
<feature type="region of interest" description="Disordered" evidence="1">
    <location>
        <begin position="1"/>
        <end position="35"/>
    </location>
</feature>
<feature type="compositionally biased region" description="Polar residues" evidence="1">
    <location>
        <begin position="1"/>
        <end position="13"/>
    </location>
</feature>
<organism evidence="2 3">
    <name type="scientific">Leptospira weilii serovar Topaz str. LT2116</name>
    <dbReference type="NCBI Taxonomy" id="1088540"/>
    <lineage>
        <taxon>Bacteria</taxon>
        <taxon>Pseudomonadati</taxon>
        <taxon>Spirochaetota</taxon>
        <taxon>Spirochaetia</taxon>
        <taxon>Leptospirales</taxon>
        <taxon>Leptospiraceae</taxon>
        <taxon>Leptospira</taxon>
    </lineage>
</organism>
<dbReference type="AlphaFoldDB" id="M3FHP8"/>
<protein>
    <submittedName>
        <fullName evidence="2">Lipid-A-disaccharide synthase domain protein</fullName>
    </submittedName>
</protein>
<comment type="caution">
    <text evidence="2">The sequence shown here is derived from an EMBL/GenBank/DDBJ whole genome shotgun (WGS) entry which is preliminary data.</text>
</comment>
<dbReference type="EMBL" id="AHOR02000067">
    <property type="protein sequence ID" value="EMF79977.1"/>
    <property type="molecule type" value="Genomic_DNA"/>
</dbReference>
<gene>
    <name evidence="2" type="ORF">LEP1GSC188_1094</name>
</gene>
<accession>M3FHP8</accession>
<evidence type="ECO:0000313" key="3">
    <source>
        <dbReference type="Proteomes" id="UP000011770"/>
    </source>
</evidence>
<sequence length="71" mass="7740">MATLRKSTLQSKKSGSRPISKRASTSSAKKENPKILMLAGEHSGDLLGGELIRELKKTFPIWKLSESAGKE</sequence>
<reference evidence="2 3" key="1">
    <citation type="submission" date="2013-01" db="EMBL/GenBank/DDBJ databases">
        <authorList>
            <person name="Harkins D.M."/>
            <person name="Durkin A.S."/>
            <person name="Brinkac L.M."/>
            <person name="Haft D.H."/>
            <person name="Selengut J.D."/>
            <person name="Sanka R."/>
            <person name="DePew J."/>
            <person name="Purushe J."/>
            <person name="Tulsiani S.M."/>
            <person name="Graham G.C."/>
            <person name="Burns M.-A."/>
            <person name="Dohnt M.F."/>
            <person name="Smythe L.D."/>
            <person name="McKay D.B."/>
            <person name="Craig S.B."/>
            <person name="Vinetz J.M."/>
            <person name="Sutton G.G."/>
            <person name="Nierman W.C."/>
            <person name="Fouts D.E."/>
        </authorList>
    </citation>
    <scope>NUCLEOTIDE SEQUENCE [LARGE SCALE GENOMIC DNA]</scope>
    <source>
        <strain evidence="2 3">LT2116</strain>
    </source>
</reference>
<evidence type="ECO:0000313" key="2">
    <source>
        <dbReference type="EMBL" id="EMF79977.1"/>
    </source>
</evidence>